<dbReference type="EMBL" id="CABFJX010000013">
    <property type="protein sequence ID" value="VTT57937.1"/>
    <property type="molecule type" value="Genomic_DNA"/>
</dbReference>
<evidence type="ECO:0000259" key="1">
    <source>
        <dbReference type="Pfam" id="PF20150"/>
    </source>
</evidence>
<proteinExistence type="predicted"/>
<dbReference type="PANTHER" id="PTHR35910:SF1">
    <property type="entry name" value="2EXR DOMAIN-CONTAINING PROTEIN"/>
    <property type="match status" value="1"/>
</dbReference>
<feature type="domain" description="2EXR" evidence="1">
    <location>
        <begin position="5"/>
        <end position="153"/>
    </location>
</feature>
<dbReference type="PANTHER" id="PTHR35910">
    <property type="entry name" value="2EXR DOMAIN-CONTAINING PROTEIN"/>
    <property type="match status" value="1"/>
</dbReference>
<comment type="caution">
    <text evidence="2">The sequence shown here is derived from an EMBL/GenBank/DDBJ whole genome shotgun (WGS) entry which is preliminary data.</text>
</comment>
<evidence type="ECO:0000313" key="3">
    <source>
        <dbReference type="Proteomes" id="UP000760494"/>
    </source>
</evidence>
<name>A0A9Q9U4Q2_FUSFU</name>
<dbReference type="Pfam" id="PF20150">
    <property type="entry name" value="2EXR"/>
    <property type="match status" value="1"/>
</dbReference>
<dbReference type="InterPro" id="IPR045518">
    <property type="entry name" value="2EXR"/>
</dbReference>
<evidence type="ECO:0000313" key="2">
    <source>
        <dbReference type="EMBL" id="VTT57937.1"/>
    </source>
</evidence>
<accession>A0A9Q9U4Q2</accession>
<gene>
    <name evidence="2" type="ORF">C2S_3570</name>
</gene>
<organism evidence="2 3">
    <name type="scientific">Fusarium fujikuroi</name>
    <name type="common">Bakanae and foot rot disease fungus</name>
    <name type="synonym">Gibberella fujikuroi</name>
    <dbReference type="NCBI Taxonomy" id="5127"/>
    <lineage>
        <taxon>Eukaryota</taxon>
        <taxon>Fungi</taxon>
        <taxon>Dikarya</taxon>
        <taxon>Ascomycota</taxon>
        <taxon>Pezizomycotina</taxon>
        <taxon>Sordariomycetes</taxon>
        <taxon>Hypocreomycetidae</taxon>
        <taxon>Hypocreales</taxon>
        <taxon>Nectriaceae</taxon>
        <taxon>Fusarium</taxon>
        <taxon>Fusarium fujikuroi species complex</taxon>
    </lineage>
</organism>
<reference evidence="2" key="1">
    <citation type="submission" date="2019-05" db="EMBL/GenBank/DDBJ databases">
        <authorList>
            <person name="Piombo E."/>
        </authorList>
    </citation>
    <scope>NUCLEOTIDE SEQUENCE</scope>
    <source>
        <strain evidence="2">C2S</strain>
    </source>
</reference>
<dbReference type="AlphaFoldDB" id="A0A9Q9U4Q2"/>
<dbReference type="Proteomes" id="UP000760494">
    <property type="component" value="Unassembled WGS sequence"/>
</dbReference>
<protein>
    <recommendedName>
        <fullName evidence="1">2EXR domain-containing protein</fullName>
    </recommendedName>
</protein>
<sequence length="598" mass="67982">MATTFYQFSLLPRELRDQIWHFAMRPHHRGVQIFQIHNPPSHDENRPMSSSFMNYLYNVFEKFTASYWASLMAREDARPWSLGAALCSKYHKGLDGTLDKNISTYMIDSGLWTACKESRRVIRKHFANPSNSPYGLPEPGRVSHCSGSNPFYFSIWPGSDLLILQIGNFAASKRTTQARISEFLWTPSSPPWLMGSCQEIGIEYDLAWTDASLANDTSIVSPDVILTAILLLLRLPKRRLWLVDTNLKRKAGAPSSYGRDTMQFYASGRKFVQVSLHDMVDNLNEWEYINPVAGGNYEASSIHSAWLANGAARHIWDLAIAIRPKRAGVRVFRVFDASQEPSIQLEDVSGFTPNRTPLALGIPLPDKSFASVTGESISDISTQVHDPELWNTCQESRLMMRKAFVSRKGYSFDSMGYYLSGSAPFYVTITKPGHSLFILRPDSLEFDLREIYGAFSETDLVLGIEYKPEWGSQLYAEEQGGEICQAARLITGLGWDQTVSGVCLVDYNLKLKADSPYRPRPEDLGCYYARDRRLVEADPDDERKEEHWEYIDPIPDGDYRKSSFYFAKRMVEALDEVGMDDHEATFGPWIDLLGWDDF</sequence>